<reference evidence="2" key="1">
    <citation type="submission" date="2022-11" db="EMBL/GenBank/DDBJ databases">
        <title>Chromosome-level genome of Pogonophryne albipinna.</title>
        <authorList>
            <person name="Jo E."/>
        </authorList>
    </citation>
    <scope>NUCLEOTIDE SEQUENCE</scope>
    <source>
        <strain evidence="2">SGF0006</strain>
        <tissue evidence="2">Muscle</tissue>
    </source>
</reference>
<sequence length="98" mass="10199">AGAPEQGKPPLQSSEGHGSCGSNTSAQIPNPHVTVTGSGQCHGPDPQYTQPTSCSDHRDWAHIGISIPRFSALHSQQIHSPTPPPLAITMVTEEAPGM</sequence>
<comment type="caution">
    <text evidence="2">The sequence shown here is derived from an EMBL/GenBank/DDBJ whole genome shotgun (WGS) entry which is preliminary data.</text>
</comment>
<gene>
    <name evidence="2" type="ORF">JOQ06_009509</name>
</gene>
<dbReference type="AlphaFoldDB" id="A0AAD6FVD2"/>
<name>A0AAD6FVD2_9TELE</name>
<evidence type="ECO:0000313" key="2">
    <source>
        <dbReference type="EMBL" id="KAJ4947474.1"/>
    </source>
</evidence>
<feature type="non-terminal residue" evidence="2">
    <location>
        <position position="98"/>
    </location>
</feature>
<feature type="region of interest" description="Disordered" evidence="1">
    <location>
        <begin position="1"/>
        <end position="55"/>
    </location>
</feature>
<evidence type="ECO:0000256" key="1">
    <source>
        <dbReference type="SAM" id="MobiDB-lite"/>
    </source>
</evidence>
<keyword evidence="3" id="KW-1185">Reference proteome</keyword>
<organism evidence="2 3">
    <name type="scientific">Pogonophryne albipinna</name>
    <dbReference type="NCBI Taxonomy" id="1090488"/>
    <lineage>
        <taxon>Eukaryota</taxon>
        <taxon>Metazoa</taxon>
        <taxon>Chordata</taxon>
        <taxon>Craniata</taxon>
        <taxon>Vertebrata</taxon>
        <taxon>Euteleostomi</taxon>
        <taxon>Actinopterygii</taxon>
        <taxon>Neopterygii</taxon>
        <taxon>Teleostei</taxon>
        <taxon>Neoteleostei</taxon>
        <taxon>Acanthomorphata</taxon>
        <taxon>Eupercaria</taxon>
        <taxon>Perciformes</taxon>
        <taxon>Notothenioidei</taxon>
        <taxon>Pogonophryne</taxon>
    </lineage>
</organism>
<proteinExistence type="predicted"/>
<evidence type="ECO:0000313" key="3">
    <source>
        <dbReference type="Proteomes" id="UP001219934"/>
    </source>
</evidence>
<feature type="non-terminal residue" evidence="2">
    <location>
        <position position="1"/>
    </location>
</feature>
<feature type="compositionally biased region" description="Polar residues" evidence="1">
    <location>
        <begin position="11"/>
        <end position="39"/>
    </location>
</feature>
<dbReference type="EMBL" id="JAPTMU010000002">
    <property type="protein sequence ID" value="KAJ4947474.1"/>
    <property type="molecule type" value="Genomic_DNA"/>
</dbReference>
<accession>A0AAD6FVD2</accession>
<feature type="region of interest" description="Disordered" evidence="1">
    <location>
        <begin position="75"/>
        <end position="98"/>
    </location>
</feature>
<protein>
    <submittedName>
        <fullName evidence="2">Uncharacterized protein</fullName>
    </submittedName>
</protein>
<dbReference type="Proteomes" id="UP001219934">
    <property type="component" value="Unassembled WGS sequence"/>
</dbReference>